<protein>
    <submittedName>
        <fullName evidence="1">Uncharacterized protein</fullName>
    </submittedName>
</protein>
<sequence length="103" mass="12071">MMIASLLEEKRRMQHSVVTIFSSDEVALFTKWKANQTSKSKSDEDSSKNVKCFYCEKIRHYKNRCLKIEVNLKSKKSTESDKEKEKMNLIVVAKKSYDEANAW</sequence>
<organism evidence="1 2">
    <name type="scientific">Diphasiastrum complanatum</name>
    <name type="common">Issler's clubmoss</name>
    <name type="synonym">Lycopodium complanatum</name>
    <dbReference type="NCBI Taxonomy" id="34168"/>
    <lineage>
        <taxon>Eukaryota</taxon>
        <taxon>Viridiplantae</taxon>
        <taxon>Streptophyta</taxon>
        <taxon>Embryophyta</taxon>
        <taxon>Tracheophyta</taxon>
        <taxon>Lycopodiopsida</taxon>
        <taxon>Lycopodiales</taxon>
        <taxon>Lycopodiaceae</taxon>
        <taxon>Lycopodioideae</taxon>
        <taxon>Diphasiastrum</taxon>
    </lineage>
</organism>
<reference evidence="2" key="1">
    <citation type="journal article" date="2024" name="Proc. Natl. Acad. Sci. U.S.A.">
        <title>Extraordinary preservation of gene collinearity over three hundred million years revealed in homosporous lycophytes.</title>
        <authorList>
            <person name="Li C."/>
            <person name="Wickell D."/>
            <person name="Kuo L.Y."/>
            <person name="Chen X."/>
            <person name="Nie B."/>
            <person name="Liao X."/>
            <person name="Peng D."/>
            <person name="Ji J."/>
            <person name="Jenkins J."/>
            <person name="Williams M."/>
            <person name="Shu S."/>
            <person name="Plott C."/>
            <person name="Barry K."/>
            <person name="Rajasekar S."/>
            <person name="Grimwood J."/>
            <person name="Han X."/>
            <person name="Sun S."/>
            <person name="Hou Z."/>
            <person name="He W."/>
            <person name="Dai G."/>
            <person name="Sun C."/>
            <person name="Schmutz J."/>
            <person name="Leebens-Mack J.H."/>
            <person name="Li F.W."/>
            <person name="Wang L."/>
        </authorList>
    </citation>
    <scope>NUCLEOTIDE SEQUENCE [LARGE SCALE GENOMIC DNA]</scope>
    <source>
        <strain evidence="2">cv. PW_Plant_1</strain>
    </source>
</reference>
<dbReference type="EMBL" id="CM055103">
    <property type="protein sequence ID" value="KAJ7535138.1"/>
    <property type="molecule type" value="Genomic_DNA"/>
</dbReference>
<gene>
    <name evidence="1" type="ORF">O6H91_12G019700</name>
</gene>
<keyword evidence="2" id="KW-1185">Reference proteome</keyword>
<accession>A0ACC2BZB6</accession>
<proteinExistence type="predicted"/>
<dbReference type="Proteomes" id="UP001162992">
    <property type="component" value="Chromosome 12"/>
</dbReference>
<name>A0ACC2BZB6_DIPCM</name>
<evidence type="ECO:0000313" key="2">
    <source>
        <dbReference type="Proteomes" id="UP001162992"/>
    </source>
</evidence>
<comment type="caution">
    <text evidence="1">The sequence shown here is derived from an EMBL/GenBank/DDBJ whole genome shotgun (WGS) entry which is preliminary data.</text>
</comment>
<evidence type="ECO:0000313" key="1">
    <source>
        <dbReference type="EMBL" id="KAJ7535138.1"/>
    </source>
</evidence>